<feature type="region of interest" description="Disordered" evidence="7">
    <location>
        <begin position="1"/>
        <end position="24"/>
    </location>
</feature>
<dbReference type="InterPro" id="IPR000209">
    <property type="entry name" value="Peptidase_S8/S53_dom"/>
</dbReference>
<feature type="compositionally biased region" description="Basic and acidic residues" evidence="7">
    <location>
        <begin position="1"/>
        <end position="11"/>
    </location>
</feature>
<evidence type="ECO:0000256" key="6">
    <source>
        <dbReference type="ARBA" id="ARBA00023619"/>
    </source>
</evidence>
<evidence type="ECO:0000256" key="5">
    <source>
        <dbReference type="ARBA" id="ARBA00023529"/>
    </source>
</evidence>
<dbReference type="InterPro" id="IPR036852">
    <property type="entry name" value="Peptidase_S8/S53_dom_sf"/>
</dbReference>
<evidence type="ECO:0000259" key="8">
    <source>
        <dbReference type="Pfam" id="PF00082"/>
    </source>
</evidence>
<dbReference type="AlphaFoldDB" id="A0A2A9ML71"/>
<dbReference type="Proteomes" id="UP000224006">
    <property type="component" value="Chromosome III"/>
</dbReference>
<dbReference type="OrthoDB" id="366323at2759"/>
<evidence type="ECO:0000313" key="10">
    <source>
        <dbReference type="Proteomes" id="UP000224006"/>
    </source>
</evidence>
<dbReference type="EMBL" id="NWUJ01000003">
    <property type="protein sequence ID" value="PFH36200.1"/>
    <property type="molecule type" value="Genomic_DNA"/>
</dbReference>
<dbReference type="EC" id="3.4.21.62" evidence="6"/>
<comment type="similarity">
    <text evidence="1">Belongs to the peptidase S8 family.</text>
</comment>
<feature type="region of interest" description="Disordered" evidence="7">
    <location>
        <begin position="147"/>
        <end position="184"/>
    </location>
</feature>
<dbReference type="Pfam" id="PF00082">
    <property type="entry name" value="Peptidase_S8"/>
    <property type="match status" value="1"/>
</dbReference>
<accession>A0A2A9ML71</accession>
<evidence type="ECO:0000256" key="7">
    <source>
        <dbReference type="SAM" id="MobiDB-lite"/>
    </source>
</evidence>
<dbReference type="KEGG" id="bbes:BESB_043920"/>
<evidence type="ECO:0000256" key="3">
    <source>
        <dbReference type="ARBA" id="ARBA00022801"/>
    </source>
</evidence>
<feature type="region of interest" description="Disordered" evidence="7">
    <location>
        <begin position="335"/>
        <end position="359"/>
    </location>
</feature>
<dbReference type="PANTHER" id="PTHR43806:SF11">
    <property type="entry name" value="CEREVISIN-RELATED"/>
    <property type="match status" value="1"/>
</dbReference>
<name>A0A2A9ML71_BESBE</name>
<feature type="compositionally biased region" description="Basic and acidic residues" evidence="7">
    <location>
        <begin position="335"/>
        <end position="351"/>
    </location>
</feature>
<reference evidence="9 10" key="1">
    <citation type="submission" date="2017-09" db="EMBL/GenBank/DDBJ databases">
        <title>Genome sequencing of Besnoitia besnoiti strain Bb-Ger1.</title>
        <authorList>
            <person name="Schares G."/>
            <person name="Venepally P."/>
            <person name="Lorenzi H.A."/>
        </authorList>
    </citation>
    <scope>NUCLEOTIDE SEQUENCE [LARGE SCALE GENOMIC DNA]</scope>
    <source>
        <strain evidence="9 10">Bb-Ger1</strain>
    </source>
</reference>
<dbReference type="SUPFAM" id="SSF52743">
    <property type="entry name" value="Subtilisin-like"/>
    <property type="match status" value="1"/>
</dbReference>
<dbReference type="InterPro" id="IPR050131">
    <property type="entry name" value="Peptidase_S8_subtilisin-like"/>
</dbReference>
<organism evidence="9 10">
    <name type="scientific">Besnoitia besnoiti</name>
    <name type="common">Apicomplexan protozoan</name>
    <dbReference type="NCBI Taxonomy" id="94643"/>
    <lineage>
        <taxon>Eukaryota</taxon>
        <taxon>Sar</taxon>
        <taxon>Alveolata</taxon>
        <taxon>Apicomplexa</taxon>
        <taxon>Conoidasida</taxon>
        <taxon>Coccidia</taxon>
        <taxon>Eucoccidiorida</taxon>
        <taxon>Eimeriorina</taxon>
        <taxon>Sarcocystidae</taxon>
        <taxon>Besnoitia</taxon>
    </lineage>
</organism>
<feature type="domain" description="Peptidase S8/S53" evidence="8">
    <location>
        <begin position="497"/>
        <end position="756"/>
    </location>
</feature>
<dbReference type="PANTHER" id="PTHR43806">
    <property type="entry name" value="PEPTIDASE S8"/>
    <property type="match status" value="1"/>
</dbReference>
<dbReference type="GeneID" id="40309322"/>
<proteinExistence type="inferred from homology"/>
<keyword evidence="10" id="KW-1185">Reference proteome</keyword>
<sequence>MREAVSVRERPAASPLQGESRNAAVSRGLPRWLKSRCRGQTLELLAAALGASLSLFFLSDWPAGPPVISAAAQPRANGSASALEAAESARRLQVEKLKPATRSPPLGHHAAAEATARLDPSARALPSVSLLFARKFSGRAADEAQRWERHELSPGEPRLQVGGAGGTEGRGHDEPKAAAGEHQNAQKVCPSDAPLRTLFAHMHAVADRRREREARARLVDPSETLLVLWDAECLAQLPRRVAALAAQLDAEERDLDAIPLLGVESERPSAPRSSFSARSAAPPRQPAVVFRKGVFFRDHAADLRRSDLSDAALEGRALALSILAGALGVRVSAKLEKDAAREEPPETKSSEDREDPEDPAACTAACKRLRRHFLSAAARMRASLYTAFHIDVLHITNLPAVMARLGLATASALPAYLAQAHLRMHANRAKFAEAARCMQSVSPDSPGTPQTAHVEEGLVKNPDFEKQWHHLSEVANFSLWADKAWRELPPQSESQVPVVALIDTGCAKHEDYWNTREKTSDVLWKNENEDCENGLDDDENGYVDDCWGWNFAGNDKDVFVDDSAHGTTMASLLAAKRHDAQRGVGVMKFGKVMCLKAGAKGRIYASAAIAAIQYAIHQGAKISVFAHTFSQKSAALEAVFQSLEKRDHLVVASAGLGSCDLDADEDCRLYPAAFALPSLLVVGASKLTGGVCCSSNWGKKAVHVFAPGNRLWTGTNVDHARQTTNCATCAAFAFGSSGAAALTAGAAAMVWGYLRHAKPIGWTSSKDRESVRVKKALVYGSTPSRRLAGACEANGIVNIYKAMHYYDSVPAPFKPEFADYPSIFQLNFPPFFKSTSLPAYTATIATLLIAATSASLAVCELSLLVS</sequence>
<dbReference type="GO" id="GO:0006508">
    <property type="term" value="P:proteolysis"/>
    <property type="evidence" value="ECO:0007669"/>
    <property type="project" value="UniProtKB-KW"/>
</dbReference>
<gene>
    <name evidence="9" type="ORF">BESB_043920</name>
</gene>
<protein>
    <recommendedName>
        <fullName evidence="6">subtilisin</fullName>
        <ecNumber evidence="6">3.4.21.62</ecNumber>
    </recommendedName>
</protein>
<evidence type="ECO:0000256" key="4">
    <source>
        <dbReference type="ARBA" id="ARBA00022825"/>
    </source>
</evidence>
<evidence type="ECO:0000256" key="1">
    <source>
        <dbReference type="ARBA" id="ARBA00011073"/>
    </source>
</evidence>
<keyword evidence="3" id="KW-0378">Hydrolase</keyword>
<evidence type="ECO:0000256" key="2">
    <source>
        <dbReference type="ARBA" id="ARBA00022670"/>
    </source>
</evidence>
<dbReference type="VEuPathDB" id="ToxoDB:BESB_043920"/>
<dbReference type="GO" id="GO:0004252">
    <property type="term" value="F:serine-type endopeptidase activity"/>
    <property type="evidence" value="ECO:0007669"/>
    <property type="project" value="UniProtKB-EC"/>
</dbReference>
<dbReference type="RefSeq" id="XP_029220209.1">
    <property type="nucleotide sequence ID" value="XM_029362843.1"/>
</dbReference>
<dbReference type="Gene3D" id="3.40.50.200">
    <property type="entry name" value="Peptidase S8/S53 domain"/>
    <property type="match status" value="1"/>
</dbReference>
<keyword evidence="2" id="KW-0645">Protease</keyword>
<keyword evidence="4" id="KW-0720">Serine protease</keyword>
<comment type="catalytic activity">
    <reaction evidence="5">
        <text>Hydrolysis of proteins with broad specificity for peptide bonds, and a preference for a large uncharged residue in P1. Hydrolyzes peptide amides.</text>
        <dbReference type="EC" id="3.4.21.62"/>
    </reaction>
</comment>
<comment type="caution">
    <text evidence="9">The sequence shown here is derived from an EMBL/GenBank/DDBJ whole genome shotgun (WGS) entry which is preliminary data.</text>
</comment>
<evidence type="ECO:0000313" key="9">
    <source>
        <dbReference type="EMBL" id="PFH36200.1"/>
    </source>
</evidence>